<keyword evidence="2 10" id="KW-0444">Lipid biosynthesis</keyword>
<dbReference type="EMBL" id="CAADGH010000038">
    <property type="protein sequence ID" value="VFK75989.1"/>
    <property type="molecule type" value="Genomic_DNA"/>
</dbReference>
<feature type="binding site" evidence="10">
    <location>
        <position position="8"/>
    </location>
    <ligand>
        <name>Mn(2+)</name>
        <dbReference type="ChEBI" id="CHEBI:29035"/>
        <label>1</label>
    </ligand>
</feature>
<feature type="binding site" evidence="10">
    <location>
        <position position="166"/>
    </location>
    <ligand>
        <name>substrate</name>
    </ligand>
</feature>
<dbReference type="GO" id="GO:0009245">
    <property type="term" value="P:lipid A biosynthetic process"/>
    <property type="evidence" value="ECO:0007669"/>
    <property type="project" value="UniProtKB-UniRule"/>
</dbReference>
<comment type="caution">
    <text evidence="10">Lacks conserved residue(s) required for the propagation of feature annotation.</text>
</comment>
<evidence type="ECO:0000256" key="10">
    <source>
        <dbReference type="HAMAP-Rule" id="MF_00575"/>
    </source>
</evidence>
<feature type="binding site" evidence="10">
    <location>
        <position position="10"/>
    </location>
    <ligand>
        <name>Mn(2+)</name>
        <dbReference type="ChEBI" id="CHEBI:29035"/>
        <label>1</label>
    </ligand>
</feature>
<feature type="binding site" evidence="10">
    <location>
        <position position="196"/>
    </location>
    <ligand>
        <name>Mn(2+)</name>
        <dbReference type="ChEBI" id="CHEBI:29035"/>
        <label>1</label>
    </ligand>
</feature>
<comment type="pathway">
    <text evidence="10">Glycolipid biosynthesis; lipid IV(A) biosynthesis; lipid IV(A) from (3R)-3-hydroxytetradecanoyl-[acyl-carrier-protein] and UDP-N-acetyl-alpha-D-glucosamine: step 4/6.</text>
</comment>
<dbReference type="GO" id="GO:0030145">
    <property type="term" value="F:manganese ion binding"/>
    <property type="evidence" value="ECO:0007669"/>
    <property type="project" value="UniProtKB-UniRule"/>
</dbReference>
<dbReference type="UniPathway" id="UPA00359">
    <property type="reaction ID" value="UER00480"/>
</dbReference>
<dbReference type="GO" id="GO:0005737">
    <property type="term" value="C:cytoplasm"/>
    <property type="evidence" value="ECO:0007669"/>
    <property type="project" value="InterPro"/>
</dbReference>
<dbReference type="InterPro" id="IPR029052">
    <property type="entry name" value="Metallo-depent_PP-like"/>
</dbReference>
<comment type="function">
    <text evidence="10">Hydrolyzes the pyrophosphate bond of UDP-2,3-diacylglucosamine to yield 2,3-diacylglucosamine 1-phosphate (lipid X) and UMP by catalyzing the attack of water at the alpha-P atom. Involved in the biosynthesis of lipid A, a phosphorylated glycolipid that anchors the lipopolysaccharide to the outer membrane of the cell.</text>
</comment>
<reference evidence="14" key="1">
    <citation type="submission" date="2019-02" db="EMBL/GenBank/DDBJ databases">
        <authorList>
            <person name="Gruber-Vodicka R. H."/>
            <person name="Seah K. B. B."/>
        </authorList>
    </citation>
    <scope>NUCLEOTIDE SEQUENCE</scope>
    <source>
        <strain evidence="12">BECK_BZ197</strain>
        <strain evidence="14">BECK_BZ198</strain>
        <strain evidence="13">BECK_BZ199</strain>
    </source>
</reference>
<evidence type="ECO:0000313" key="14">
    <source>
        <dbReference type="EMBL" id="VFK75989.1"/>
    </source>
</evidence>
<feature type="binding site" evidence="10">
    <location>
        <position position="40"/>
    </location>
    <ligand>
        <name>Mn(2+)</name>
        <dbReference type="ChEBI" id="CHEBI:29035"/>
        <label>2</label>
    </ligand>
</feature>
<evidence type="ECO:0000256" key="1">
    <source>
        <dbReference type="ARBA" id="ARBA00022475"/>
    </source>
</evidence>
<feature type="binding site" evidence="10">
    <location>
        <position position="40"/>
    </location>
    <ligand>
        <name>Mn(2+)</name>
        <dbReference type="ChEBI" id="CHEBI:29035"/>
        <label>1</label>
    </ligand>
</feature>
<name>A0A451BCH8_9GAMM</name>
<evidence type="ECO:0000259" key="11">
    <source>
        <dbReference type="Pfam" id="PF00149"/>
    </source>
</evidence>
<dbReference type="SUPFAM" id="SSF56300">
    <property type="entry name" value="Metallo-dependent phosphatases"/>
    <property type="match status" value="1"/>
</dbReference>
<dbReference type="NCBIfam" id="TIGR01854">
    <property type="entry name" value="lipid_A_lpxH"/>
    <property type="match status" value="1"/>
</dbReference>
<evidence type="ECO:0000313" key="13">
    <source>
        <dbReference type="EMBL" id="VFK32596.1"/>
    </source>
</evidence>
<keyword evidence="6 10" id="KW-0378">Hydrolase</keyword>
<feature type="binding site" evidence="10">
    <location>
        <position position="113"/>
    </location>
    <ligand>
        <name>Mn(2+)</name>
        <dbReference type="ChEBI" id="CHEBI:29035"/>
        <label>2</label>
    </ligand>
</feature>
<dbReference type="EMBL" id="CAADFO010000001">
    <property type="protein sequence ID" value="VFK22189.1"/>
    <property type="molecule type" value="Genomic_DNA"/>
</dbReference>
<keyword evidence="4 10" id="KW-0441">Lipid A biosynthesis</keyword>
<comment type="similarity">
    <text evidence="10">Belongs to the LpxH family.</text>
</comment>
<proteinExistence type="inferred from homology"/>
<evidence type="ECO:0000256" key="6">
    <source>
        <dbReference type="ARBA" id="ARBA00022801"/>
    </source>
</evidence>
<dbReference type="HAMAP" id="MF_00575">
    <property type="entry name" value="LpxH"/>
    <property type="match status" value="1"/>
</dbReference>
<feature type="binding site" evidence="10">
    <location>
        <position position="194"/>
    </location>
    <ligand>
        <name>substrate</name>
    </ligand>
</feature>
<dbReference type="InterPro" id="IPR043461">
    <property type="entry name" value="LpxH-like"/>
</dbReference>
<evidence type="ECO:0000256" key="7">
    <source>
        <dbReference type="ARBA" id="ARBA00023098"/>
    </source>
</evidence>
<feature type="binding site" evidence="10">
    <location>
        <position position="78"/>
    </location>
    <ligand>
        <name>Mn(2+)</name>
        <dbReference type="ChEBI" id="CHEBI:29035"/>
        <label>2</label>
    </ligand>
</feature>
<feature type="binding site" evidence="10">
    <location>
        <begin position="78"/>
        <end position="79"/>
    </location>
    <ligand>
        <name>substrate</name>
    </ligand>
</feature>
<evidence type="ECO:0000256" key="8">
    <source>
        <dbReference type="ARBA" id="ARBA00023136"/>
    </source>
</evidence>
<keyword evidence="5 10" id="KW-0479">Metal-binding</keyword>
<organism evidence="14">
    <name type="scientific">Candidatus Kentrum sp. MB</name>
    <dbReference type="NCBI Taxonomy" id="2138164"/>
    <lineage>
        <taxon>Bacteria</taxon>
        <taxon>Pseudomonadati</taxon>
        <taxon>Pseudomonadota</taxon>
        <taxon>Gammaproteobacteria</taxon>
        <taxon>Candidatus Kentrum</taxon>
    </lineage>
</organism>
<dbReference type="InterPro" id="IPR010138">
    <property type="entry name" value="UDP-diacylglucosamine_Hdrlase"/>
</dbReference>
<dbReference type="Gene3D" id="3.60.21.10">
    <property type="match status" value="1"/>
</dbReference>
<evidence type="ECO:0000256" key="3">
    <source>
        <dbReference type="ARBA" id="ARBA00022519"/>
    </source>
</evidence>
<dbReference type="CDD" id="cd07398">
    <property type="entry name" value="MPP_YbbF-LpxH"/>
    <property type="match status" value="1"/>
</dbReference>
<evidence type="ECO:0000313" key="12">
    <source>
        <dbReference type="EMBL" id="VFK22189.1"/>
    </source>
</evidence>
<dbReference type="GO" id="GO:0019897">
    <property type="term" value="C:extrinsic component of plasma membrane"/>
    <property type="evidence" value="ECO:0007669"/>
    <property type="project" value="UniProtKB-UniRule"/>
</dbReference>
<evidence type="ECO:0000256" key="4">
    <source>
        <dbReference type="ARBA" id="ARBA00022556"/>
    </source>
</evidence>
<keyword evidence="9 10" id="KW-0464">Manganese</keyword>
<keyword evidence="7 10" id="KW-0443">Lipid metabolism</keyword>
<dbReference type="AlphaFoldDB" id="A0A451BCH8"/>
<comment type="cofactor">
    <cofactor evidence="10">
        <name>Mn(2+)</name>
        <dbReference type="ChEBI" id="CHEBI:29035"/>
    </cofactor>
    <text evidence="10">Binds 2 Mn(2+) ions per subunit in a binuclear metal center.</text>
</comment>
<feature type="binding site" evidence="10">
    <location>
        <position position="121"/>
    </location>
    <ligand>
        <name>substrate</name>
    </ligand>
</feature>
<dbReference type="NCBIfam" id="NF003743">
    <property type="entry name" value="PRK05340.1"/>
    <property type="match status" value="1"/>
</dbReference>
<keyword evidence="8 10" id="KW-0472">Membrane</keyword>
<feature type="domain" description="Calcineurin-like phosphoesterase" evidence="11">
    <location>
        <begin position="4"/>
        <end position="197"/>
    </location>
</feature>
<protein>
    <recommendedName>
        <fullName evidence="10">UDP-2,3-diacylglucosamine hydrolase</fullName>
        <ecNumber evidence="10">3.6.1.54</ecNumber>
    </recommendedName>
    <alternativeName>
        <fullName evidence="10">UDP-2,3-diacylglucosamine diphosphatase</fullName>
    </alternativeName>
</protein>
<evidence type="ECO:0000256" key="5">
    <source>
        <dbReference type="ARBA" id="ARBA00022723"/>
    </source>
</evidence>
<dbReference type="EC" id="3.6.1.54" evidence="10"/>
<dbReference type="PANTHER" id="PTHR34990:SF1">
    <property type="entry name" value="UDP-2,3-DIACYLGLUCOSAMINE HYDROLASE"/>
    <property type="match status" value="1"/>
</dbReference>
<dbReference type="GO" id="GO:0008758">
    <property type="term" value="F:UDP-2,3-diacylglucosamine hydrolase activity"/>
    <property type="evidence" value="ECO:0007669"/>
    <property type="project" value="UniProtKB-UniRule"/>
</dbReference>
<evidence type="ECO:0000256" key="2">
    <source>
        <dbReference type="ARBA" id="ARBA00022516"/>
    </source>
</evidence>
<feature type="binding site" evidence="10">
    <location>
        <position position="159"/>
    </location>
    <ligand>
        <name>substrate</name>
    </ligand>
</feature>
<keyword evidence="3 10" id="KW-0997">Cell inner membrane</keyword>
<dbReference type="PANTHER" id="PTHR34990">
    <property type="entry name" value="UDP-2,3-DIACYLGLUCOSAMINE HYDROLASE-RELATED"/>
    <property type="match status" value="1"/>
</dbReference>
<dbReference type="InterPro" id="IPR004843">
    <property type="entry name" value="Calcineurin-like_PHP"/>
</dbReference>
<gene>
    <name evidence="10" type="primary">lpxH</name>
    <name evidence="12" type="ORF">BECKMB1821G_GA0114241_100188</name>
    <name evidence="14" type="ORF">BECKMB1821H_GA0114242_10387</name>
    <name evidence="13" type="ORF">BECKMB1821I_GA0114274_10358</name>
</gene>
<dbReference type="EMBL" id="CAADFQ010000035">
    <property type="protein sequence ID" value="VFK32596.1"/>
    <property type="molecule type" value="Genomic_DNA"/>
</dbReference>
<comment type="subcellular location">
    <subcellularLocation>
        <location evidence="10">Cell inner membrane</location>
        <topology evidence="10">Peripheral membrane protein</topology>
        <orientation evidence="10">Cytoplasmic side</orientation>
    </subcellularLocation>
</comment>
<sequence length="239" mass="27922">MATFFLSDVHLSQDRQEIIPFFLSFLDHIDRTDTLYILGDLFDLWLGDDDMAPPHPSVIDALRRTTERGVSIGILHGNHDFLLGKRFEKRTGCRLLPDPSVILLYGQRVLITHGDTLCTNDMDYQRYRSQVRNPLYQRLFLLLPIRQRRMKAASIRARSREAVQNKPARIMDVSEEAVERMIRARKVRYLIHGHIHRSGVHELSLRNGNATRIVLGDWYKRKHNAVLVWERDGFQLITI</sequence>
<evidence type="ECO:0000256" key="9">
    <source>
        <dbReference type="ARBA" id="ARBA00023211"/>
    </source>
</evidence>
<dbReference type="Pfam" id="PF00149">
    <property type="entry name" value="Metallophos"/>
    <property type="match status" value="1"/>
</dbReference>
<feature type="binding site" evidence="10">
    <location>
        <position position="194"/>
    </location>
    <ligand>
        <name>Mn(2+)</name>
        <dbReference type="ChEBI" id="CHEBI:29035"/>
        <label>2</label>
    </ligand>
</feature>
<comment type="catalytic activity">
    <reaction evidence="10">
        <text>UDP-2-N,3-O-bis[(3R)-3-hydroxytetradecanoyl]-alpha-D-glucosamine + H2O = 2-N,3-O-bis[(3R)-3-hydroxytetradecanoyl]-alpha-D-glucosaminyl 1-phosphate + UMP + 2 H(+)</text>
        <dbReference type="Rhea" id="RHEA:25213"/>
        <dbReference type="ChEBI" id="CHEBI:15377"/>
        <dbReference type="ChEBI" id="CHEBI:15378"/>
        <dbReference type="ChEBI" id="CHEBI:57865"/>
        <dbReference type="ChEBI" id="CHEBI:57957"/>
        <dbReference type="ChEBI" id="CHEBI:78847"/>
        <dbReference type="EC" id="3.6.1.54"/>
    </reaction>
</comment>
<accession>A0A451BCH8</accession>
<keyword evidence="1 10" id="KW-1003">Cell membrane</keyword>